<feature type="domain" description="F-box associated beta-propeller type 1" evidence="1">
    <location>
        <begin position="47"/>
        <end position="233"/>
    </location>
</feature>
<evidence type="ECO:0000313" key="3">
    <source>
        <dbReference type="Proteomes" id="UP001341840"/>
    </source>
</evidence>
<dbReference type="Proteomes" id="UP001341840">
    <property type="component" value="Unassembled WGS sequence"/>
</dbReference>
<proteinExistence type="predicted"/>
<evidence type="ECO:0000259" key="1">
    <source>
        <dbReference type="Pfam" id="PF07734"/>
    </source>
</evidence>
<sequence>MEKMGRCGNSIQQGMLLKMERPSQYQKEDVCQSQITVKNNILRGFILLHSIVNDHATHEFLLWNPVTGSHKTIRYYADDPNAPCWRGFHRKNYSWSSLGYDETSDDYLLVIGWWDVSPLGSWWGYFSVRTNSWKEIQCDHCPAMYVVSHIGLFFNGAIHWLAVKDTGICPMDMVIVVFDLAAKHVSMIPLPMVTLLDMQGGSEWKLKLLGGCLGICYSMDDCKTEIWVMKQYKFGVGQSQQESEVVESVSINCRNSNMEMVMFTESLLSLPHEFGDTGEEQGK</sequence>
<name>A0ABU6VG66_9FABA</name>
<reference evidence="2 3" key="1">
    <citation type="journal article" date="2023" name="Plants (Basel)">
        <title>Bridging the Gap: Combining Genomics and Transcriptomics Approaches to Understand Stylosanthes scabra, an Orphan Legume from the Brazilian Caatinga.</title>
        <authorList>
            <person name="Ferreira-Neto J.R.C."/>
            <person name="da Silva M.D."/>
            <person name="Binneck E."/>
            <person name="de Melo N.F."/>
            <person name="da Silva R.H."/>
            <person name="de Melo A.L.T.M."/>
            <person name="Pandolfi V."/>
            <person name="Bustamante F.O."/>
            <person name="Brasileiro-Vidal A.C."/>
            <person name="Benko-Iseppon A.M."/>
        </authorList>
    </citation>
    <scope>NUCLEOTIDE SEQUENCE [LARGE SCALE GENOMIC DNA]</scope>
    <source>
        <tissue evidence="2">Leaves</tissue>
    </source>
</reference>
<protein>
    <recommendedName>
        <fullName evidence="1">F-box associated beta-propeller type 1 domain-containing protein</fullName>
    </recommendedName>
</protein>
<dbReference type="PANTHER" id="PTHR31672:SF13">
    <property type="entry name" value="F-BOX PROTEIN CPR30-LIKE"/>
    <property type="match status" value="1"/>
</dbReference>
<comment type="caution">
    <text evidence="2">The sequence shown here is derived from an EMBL/GenBank/DDBJ whole genome shotgun (WGS) entry which is preliminary data.</text>
</comment>
<gene>
    <name evidence="2" type="ORF">PIB30_040737</name>
</gene>
<dbReference type="InterPro" id="IPR050796">
    <property type="entry name" value="SCF_F-box_component"/>
</dbReference>
<dbReference type="Pfam" id="PF07734">
    <property type="entry name" value="FBA_1"/>
    <property type="match status" value="1"/>
</dbReference>
<organism evidence="2 3">
    <name type="scientific">Stylosanthes scabra</name>
    <dbReference type="NCBI Taxonomy" id="79078"/>
    <lineage>
        <taxon>Eukaryota</taxon>
        <taxon>Viridiplantae</taxon>
        <taxon>Streptophyta</taxon>
        <taxon>Embryophyta</taxon>
        <taxon>Tracheophyta</taxon>
        <taxon>Spermatophyta</taxon>
        <taxon>Magnoliopsida</taxon>
        <taxon>eudicotyledons</taxon>
        <taxon>Gunneridae</taxon>
        <taxon>Pentapetalae</taxon>
        <taxon>rosids</taxon>
        <taxon>fabids</taxon>
        <taxon>Fabales</taxon>
        <taxon>Fabaceae</taxon>
        <taxon>Papilionoideae</taxon>
        <taxon>50 kb inversion clade</taxon>
        <taxon>dalbergioids sensu lato</taxon>
        <taxon>Dalbergieae</taxon>
        <taxon>Pterocarpus clade</taxon>
        <taxon>Stylosanthes</taxon>
    </lineage>
</organism>
<dbReference type="PANTHER" id="PTHR31672">
    <property type="entry name" value="BNACNNG10540D PROTEIN"/>
    <property type="match status" value="1"/>
</dbReference>
<evidence type="ECO:0000313" key="2">
    <source>
        <dbReference type="EMBL" id="MED6171440.1"/>
    </source>
</evidence>
<dbReference type="InterPro" id="IPR017451">
    <property type="entry name" value="F-box-assoc_interact_dom"/>
</dbReference>
<dbReference type="EMBL" id="JASCZI010151256">
    <property type="protein sequence ID" value="MED6171440.1"/>
    <property type="molecule type" value="Genomic_DNA"/>
</dbReference>
<accession>A0ABU6VG66</accession>
<keyword evidence="3" id="KW-1185">Reference proteome</keyword>
<dbReference type="NCBIfam" id="TIGR01640">
    <property type="entry name" value="F_box_assoc_1"/>
    <property type="match status" value="1"/>
</dbReference>
<dbReference type="InterPro" id="IPR006527">
    <property type="entry name" value="F-box-assoc_dom_typ1"/>
</dbReference>